<protein>
    <submittedName>
        <fullName evidence="3">NAD-dependent epimerase/dehydratase family protein</fullName>
    </submittedName>
</protein>
<dbReference type="Pfam" id="PF01370">
    <property type="entry name" value="Epimerase"/>
    <property type="match status" value="1"/>
</dbReference>
<dbReference type="SUPFAM" id="SSF51735">
    <property type="entry name" value="NAD(P)-binding Rossmann-fold domains"/>
    <property type="match status" value="1"/>
</dbReference>
<dbReference type="EMBL" id="CP159837">
    <property type="protein sequence ID" value="XCM34893.1"/>
    <property type="molecule type" value="Genomic_DNA"/>
</dbReference>
<organism evidence="3">
    <name type="scientific">Planktothricoides raciborskii GIHE-MW2</name>
    <dbReference type="NCBI Taxonomy" id="2792601"/>
    <lineage>
        <taxon>Bacteria</taxon>
        <taxon>Bacillati</taxon>
        <taxon>Cyanobacteriota</taxon>
        <taxon>Cyanophyceae</taxon>
        <taxon>Oscillatoriophycideae</taxon>
        <taxon>Oscillatoriales</taxon>
        <taxon>Oscillatoriaceae</taxon>
        <taxon>Planktothricoides</taxon>
    </lineage>
</organism>
<evidence type="ECO:0000256" key="1">
    <source>
        <dbReference type="ARBA" id="ARBA00007637"/>
    </source>
</evidence>
<dbReference type="RefSeq" id="WP_354634708.1">
    <property type="nucleotide sequence ID" value="NZ_CP159837.1"/>
</dbReference>
<evidence type="ECO:0000313" key="3">
    <source>
        <dbReference type="EMBL" id="XCM34893.1"/>
    </source>
</evidence>
<comment type="similarity">
    <text evidence="1">Belongs to the NAD(P)-dependent epimerase/dehydratase family.</text>
</comment>
<name>A0AAU8J6Y9_9CYAN</name>
<sequence>MNTVLITGATGFIGRYIARQFFDAGWSVVGLGTRPRENAPNQALSHYYQLLLPSNELTQIIQQVQPQICIHCIGRASVGLSVTEPNADFKTSVEITFQLLNTLRLYAPNCKTIYLSSAAVYGNPNSLPIAETHETNPISPYGFHKLICEQLCQEFYKIYQLPTAIVRIFSAYGPGLRRQVIWDICHKSLTESIVKLKGTGNESRDFIHVIDVAKAIQTISECSPCQADIYNLASGLETKIKKLPELIIPELERKIEVEFDGIVPTGDPLNWQANINRLTNLGFTPEVSLERGLKVYAQWCRAEVLGW</sequence>
<feature type="domain" description="NAD-dependent epimerase/dehydratase" evidence="2">
    <location>
        <begin position="4"/>
        <end position="231"/>
    </location>
</feature>
<dbReference type="InterPro" id="IPR036291">
    <property type="entry name" value="NAD(P)-bd_dom_sf"/>
</dbReference>
<gene>
    <name evidence="3" type="ORF">ABWT76_003536</name>
</gene>
<dbReference type="AlphaFoldDB" id="A0AAU8J6Y9"/>
<accession>A0AAU8J6Y9</accession>
<dbReference type="Gene3D" id="3.40.50.720">
    <property type="entry name" value="NAD(P)-binding Rossmann-like Domain"/>
    <property type="match status" value="1"/>
</dbReference>
<dbReference type="PANTHER" id="PTHR43000">
    <property type="entry name" value="DTDP-D-GLUCOSE 4,6-DEHYDRATASE-RELATED"/>
    <property type="match status" value="1"/>
</dbReference>
<evidence type="ECO:0000259" key="2">
    <source>
        <dbReference type="Pfam" id="PF01370"/>
    </source>
</evidence>
<reference evidence="3" key="1">
    <citation type="submission" date="2024-07" db="EMBL/GenBank/DDBJ databases">
        <authorList>
            <person name="Kim Y.J."/>
            <person name="Jeong J.Y."/>
        </authorList>
    </citation>
    <scope>NUCLEOTIDE SEQUENCE</scope>
    <source>
        <strain evidence="3">GIHE-MW2</strain>
    </source>
</reference>
<proteinExistence type="inferred from homology"/>
<dbReference type="InterPro" id="IPR001509">
    <property type="entry name" value="Epimerase_deHydtase"/>
</dbReference>